<feature type="compositionally biased region" description="Acidic residues" evidence="7">
    <location>
        <begin position="288"/>
        <end position="300"/>
    </location>
</feature>
<accession>A0A6A5KQP0</accession>
<dbReference type="AlphaFoldDB" id="A0A6A5KQP0"/>
<dbReference type="InterPro" id="IPR036910">
    <property type="entry name" value="HMG_box_dom_sf"/>
</dbReference>
<feature type="domain" description="HMG box" evidence="8">
    <location>
        <begin position="202"/>
        <end position="270"/>
    </location>
</feature>
<dbReference type="PROSITE" id="PS50118">
    <property type="entry name" value="HMG_BOX_2"/>
    <property type="match status" value="1"/>
</dbReference>
<evidence type="ECO:0000256" key="7">
    <source>
        <dbReference type="SAM" id="MobiDB-lite"/>
    </source>
</evidence>
<keyword evidence="4" id="KW-0804">Transcription</keyword>
<feature type="region of interest" description="Disordered" evidence="7">
    <location>
        <begin position="265"/>
        <end position="320"/>
    </location>
</feature>
<keyword evidence="2" id="KW-0805">Transcription regulation</keyword>
<dbReference type="PANTHER" id="PTHR45803">
    <property type="entry name" value="SOX100B"/>
    <property type="match status" value="1"/>
</dbReference>
<dbReference type="Proteomes" id="UP000800040">
    <property type="component" value="Unassembled WGS sequence"/>
</dbReference>
<evidence type="ECO:0000256" key="3">
    <source>
        <dbReference type="ARBA" id="ARBA00023125"/>
    </source>
</evidence>
<proteinExistence type="predicted"/>
<evidence type="ECO:0000256" key="4">
    <source>
        <dbReference type="ARBA" id="ARBA00023163"/>
    </source>
</evidence>
<dbReference type="InterPro" id="IPR050917">
    <property type="entry name" value="SOX_TF"/>
</dbReference>
<feature type="compositionally biased region" description="Low complexity" evidence="7">
    <location>
        <begin position="120"/>
        <end position="130"/>
    </location>
</feature>
<feature type="region of interest" description="Disordered" evidence="7">
    <location>
        <begin position="89"/>
        <end position="163"/>
    </location>
</feature>
<feature type="compositionally biased region" description="Basic residues" evidence="7">
    <location>
        <begin position="141"/>
        <end position="150"/>
    </location>
</feature>
<evidence type="ECO:0000256" key="5">
    <source>
        <dbReference type="ARBA" id="ARBA00023242"/>
    </source>
</evidence>
<evidence type="ECO:0000256" key="1">
    <source>
        <dbReference type="ARBA" id="ARBA00004123"/>
    </source>
</evidence>
<sequence length="516" mass="57381">MRGDTLIRQHPPTPPNAGAEYQAGLHQVAQYIAGRGYSFDEAGYGSPGSVAHEGIPSHASHFDSHPRGLGLGIQYDGYGPPAEYYHNGSYSGMSNDQGLFSPPTPRSTNDDDLGRRTTRSGRAAAASSSPRRTEGSPRPKATPRTKKTKAAKSDKQKTPKLTAPLSILTKELHHIPVKDMKAWVERPADVRRQEVEKRNGYITRPMNSFMLYRSAFAERAKSWCLQNNHQVVSSVAGESWPLEPPAIRELYNDYAKVERMNHQNAHPTYKFSPSKAAAPARKRRGEWSDDEEPSDLEDAEWAPGSGHSRARKARRVDRSFSYSSNGGGAEYFDRSFGPNGNGVNRSSWEMTNEGRPMPMPMSHNDLYSQYYQSAAYPAMHMSPNYVDEMHMRRIGTPSNSAQFHSNPSMLGLPGGSADDLMHQLSHVGTPFDEGQLDPMLLAYDGGNHSDIDPTALQHHGFRNGHPGMPDETLDQQNLDGLLDTSHDDYHSGSWQSDPTMVSLEEPSEFDKWMREQ</sequence>
<comment type="subcellular location">
    <subcellularLocation>
        <location evidence="1">Nucleus</location>
    </subcellularLocation>
</comment>
<feature type="region of interest" description="Disordered" evidence="7">
    <location>
        <begin position="451"/>
        <end position="516"/>
    </location>
</feature>
<evidence type="ECO:0000256" key="6">
    <source>
        <dbReference type="PROSITE-ProRule" id="PRU00267"/>
    </source>
</evidence>
<dbReference type="CDD" id="cd01389">
    <property type="entry name" value="HMG-box_ROX1-like"/>
    <property type="match status" value="1"/>
</dbReference>
<dbReference type="OrthoDB" id="2307332at2759"/>
<evidence type="ECO:0000259" key="8">
    <source>
        <dbReference type="PROSITE" id="PS50118"/>
    </source>
</evidence>
<dbReference type="GO" id="GO:0000978">
    <property type="term" value="F:RNA polymerase II cis-regulatory region sequence-specific DNA binding"/>
    <property type="evidence" value="ECO:0007669"/>
    <property type="project" value="TreeGrafter"/>
</dbReference>
<dbReference type="SMART" id="SM00398">
    <property type="entry name" value="HMG"/>
    <property type="match status" value="1"/>
</dbReference>
<keyword evidence="10" id="KW-1185">Reference proteome</keyword>
<evidence type="ECO:0000313" key="9">
    <source>
        <dbReference type="EMBL" id="KAF1837591.1"/>
    </source>
</evidence>
<feature type="compositionally biased region" description="Polar residues" evidence="7">
    <location>
        <begin position="89"/>
        <end position="98"/>
    </location>
</feature>
<dbReference type="InterPro" id="IPR009071">
    <property type="entry name" value="HMG_box_dom"/>
</dbReference>
<dbReference type="Gene3D" id="1.10.30.10">
    <property type="entry name" value="High mobility group box domain"/>
    <property type="match status" value="1"/>
</dbReference>
<gene>
    <name evidence="9" type="ORF">BDW02DRAFT_491045</name>
</gene>
<dbReference type="Pfam" id="PF00505">
    <property type="entry name" value="HMG_box"/>
    <property type="match status" value="1"/>
</dbReference>
<evidence type="ECO:0000313" key="10">
    <source>
        <dbReference type="Proteomes" id="UP000800040"/>
    </source>
</evidence>
<keyword evidence="5 6" id="KW-0539">Nucleus</keyword>
<organism evidence="9 10">
    <name type="scientific">Decorospora gaudefroyi</name>
    <dbReference type="NCBI Taxonomy" id="184978"/>
    <lineage>
        <taxon>Eukaryota</taxon>
        <taxon>Fungi</taxon>
        <taxon>Dikarya</taxon>
        <taxon>Ascomycota</taxon>
        <taxon>Pezizomycotina</taxon>
        <taxon>Dothideomycetes</taxon>
        <taxon>Pleosporomycetidae</taxon>
        <taxon>Pleosporales</taxon>
        <taxon>Pleosporineae</taxon>
        <taxon>Pleosporaceae</taxon>
        <taxon>Decorospora</taxon>
    </lineage>
</organism>
<reference evidence="9" key="1">
    <citation type="submission" date="2020-01" db="EMBL/GenBank/DDBJ databases">
        <authorList>
            <consortium name="DOE Joint Genome Institute"/>
            <person name="Haridas S."/>
            <person name="Albert R."/>
            <person name="Binder M."/>
            <person name="Bloem J."/>
            <person name="Labutti K."/>
            <person name="Salamov A."/>
            <person name="Andreopoulos B."/>
            <person name="Baker S.E."/>
            <person name="Barry K."/>
            <person name="Bills G."/>
            <person name="Bluhm B.H."/>
            <person name="Cannon C."/>
            <person name="Castanera R."/>
            <person name="Culley D.E."/>
            <person name="Daum C."/>
            <person name="Ezra D."/>
            <person name="Gonzalez J.B."/>
            <person name="Henrissat B."/>
            <person name="Kuo A."/>
            <person name="Liang C."/>
            <person name="Lipzen A."/>
            <person name="Lutzoni F."/>
            <person name="Magnuson J."/>
            <person name="Mondo S."/>
            <person name="Nolan M."/>
            <person name="Ohm R."/>
            <person name="Pangilinan J."/>
            <person name="Park H.-J."/>
            <person name="Ramirez L."/>
            <person name="Alfaro M."/>
            <person name="Sun H."/>
            <person name="Tritt A."/>
            <person name="Yoshinaga Y."/>
            <person name="Zwiers L.-H."/>
            <person name="Turgeon B.G."/>
            <person name="Goodwin S.B."/>
            <person name="Spatafora J.W."/>
            <person name="Crous P.W."/>
            <person name="Grigoriev I.V."/>
        </authorList>
    </citation>
    <scope>NUCLEOTIDE SEQUENCE</scope>
    <source>
        <strain evidence="9">P77</strain>
    </source>
</reference>
<evidence type="ECO:0000256" key="2">
    <source>
        <dbReference type="ARBA" id="ARBA00023015"/>
    </source>
</evidence>
<dbReference type="PANTHER" id="PTHR45803:SF5">
    <property type="entry name" value="SOX100B"/>
    <property type="match status" value="1"/>
</dbReference>
<feature type="DNA-binding region" description="HMG box" evidence="6">
    <location>
        <begin position="202"/>
        <end position="270"/>
    </location>
</feature>
<keyword evidence="3 6" id="KW-0238">DNA-binding</keyword>
<dbReference type="SUPFAM" id="SSF47095">
    <property type="entry name" value="HMG-box"/>
    <property type="match status" value="1"/>
</dbReference>
<dbReference type="GO" id="GO:0000981">
    <property type="term" value="F:DNA-binding transcription factor activity, RNA polymerase II-specific"/>
    <property type="evidence" value="ECO:0007669"/>
    <property type="project" value="TreeGrafter"/>
</dbReference>
<protein>
    <recommendedName>
        <fullName evidence="8">HMG box domain-containing protein</fullName>
    </recommendedName>
</protein>
<name>A0A6A5KQP0_9PLEO</name>
<dbReference type="EMBL" id="ML975260">
    <property type="protein sequence ID" value="KAF1837591.1"/>
    <property type="molecule type" value="Genomic_DNA"/>
</dbReference>
<dbReference type="GO" id="GO:0005634">
    <property type="term" value="C:nucleus"/>
    <property type="evidence" value="ECO:0007669"/>
    <property type="project" value="UniProtKB-SubCell"/>
</dbReference>